<feature type="compositionally biased region" description="Basic and acidic residues" evidence="8">
    <location>
        <begin position="38"/>
        <end position="51"/>
    </location>
</feature>
<evidence type="ECO:0000256" key="3">
    <source>
        <dbReference type="ARBA" id="ARBA00022475"/>
    </source>
</evidence>
<dbReference type="Proteomes" id="UP000261011">
    <property type="component" value="Unassembled WGS sequence"/>
</dbReference>
<dbReference type="PROSITE" id="PS50928">
    <property type="entry name" value="ABC_TM1"/>
    <property type="match status" value="1"/>
</dbReference>
<feature type="transmembrane region" description="Helical" evidence="7">
    <location>
        <begin position="516"/>
        <end position="535"/>
    </location>
</feature>
<evidence type="ECO:0000313" key="11">
    <source>
        <dbReference type="Proteomes" id="UP000261011"/>
    </source>
</evidence>
<reference evidence="10 11" key="1">
    <citation type="submission" date="2018-08" db="EMBL/GenBank/DDBJ databases">
        <title>A genome reference for cultivated species of the human gut microbiota.</title>
        <authorList>
            <person name="Zou Y."/>
            <person name="Xue W."/>
            <person name="Luo G."/>
        </authorList>
    </citation>
    <scope>NUCLEOTIDE SEQUENCE [LARGE SCALE GENOMIC DNA]</scope>
    <source>
        <strain evidence="10 11">OF01-3</strain>
    </source>
</reference>
<keyword evidence="5 7" id="KW-1133">Transmembrane helix</keyword>
<dbReference type="InterPro" id="IPR035906">
    <property type="entry name" value="MetI-like_sf"/>
</dbReference>
<dbReference type="InterPro" id="IPR009091">
    <property type="entry name" value="RCC1/BLIP-II"/>
</dbReference>
<dbReference type="Gene3D" id="1.10.3720.10">
    <property type="entry name" value="MetI-like"/>
    <property type="match status" value="1"/>
</dbReference>
<dbReference type="Pfam" id="PF12911">
    <property type="entry name" value="OppC_N"/>
    <property type="match status" value="1"/>
</dbReference>
<organism evidence="10 11">
    <name type="scientific">Anaerococcus nagyae</name>
    <dbReference type="NCBI Taxonomy" id="1755241"/>
    <lineage>
        <taxon>Bacteria</taxon>
        <taxon>Bacillati</taxon>
        <taxon>Bacillota</taxon>
        <taxon>Tissierellia</taxon>
        <taxon>Tissierellales</taxon>
        <taxon>Peptoniphilaceae</taxon>
        <taxon>Anaerococcus</taxon>
    </lineage>
</organism>
<feature type="transmembrane region" description="Helical" evidence="7">
    <location>
        <begin position="566"/>
        <end position="584"/>
    </location>
</feature>
<keyword evidence="4 7" id="KW-0812">Transmembrane</keyword>
<evidence type="ECO:0000256" key="6">
    <source>
        <dbReference type="ARBA" id="ARBA00023136"/>
    </source>
</evidence>
<comment type="caution">
    <text evidence="10">The sequence shown here is derived from an EMBL/GenBank/DDBJ whole genome shotgun (WGS) entry which is preliminary data.</text>
</comment>
<accession>A0A3E2TGQ4</accession>
<dbReference type="InterPro" id="IPR025966">
    <property type="entry name" value="OppC_N"/>
</dbReference>
<keyword evidence="11" id="KW-1185">Reference proteome</keyword>
<evidence type="ECO:0000256" key="8">
    <source>
        <dbReference type="SAM" id="MobiDB-lite"/>
    </source>
</evidence>
<dbReference type="RefSeq" id="WP_117521934.1">
    <property type="nucleotide sequence ID" value="NZ_JAGGLS010000006.1"/>
</dbReference>
<dbReference type="CDD" id="cd06261">
    <property type="entry name" value="TM_PBP2"/>
    <property type="match status" value="1"/>
</dbReference>
<proteinExistence type="inferred from homology"/>
<feature type="transmembrane region" description="Helical" evidence="7">
    <location>
        <begin position="489"/>
        <end position="510"/>
    </location>
</feature>
<comment type="subcellular location">
    <subcellularLocation>
        <location evidence="1 7">Cell membrane</location>
        <topology evidence="1 7">Multi-pass membrane protein</topology>
    </subcellularLocation>
</comment>
<dbReference type="Pfam" id="PF00528">
    <property type="entry name" value="BPD_transp_1"/>
    <property type="match status" value="1"/>
</dbReference>
<dbReference type="OrthoDB" id="9783218at2"/>
<feature type="region of interest" description="Disordered" evidence="8">
    <location>
        <begin position="32"/>
        <end position="71"/>
    </location>
</feature>
<name>A0A3E2TGQ4_9FIRM</name>
<sequence>MNKTFNKSIKSYARFLKSYALRGFTFSSDTPDMANEPRLAEDQRLDPDVRENLNGSNTNVGQNPQNNENDKLKEEAILSPGKVAVRNYFRNPLGVIGLIMFIAIILIVFVGSAILPFNQYYSQGNLTNVAPGGAYMNYPKEMEKEGTEKISIGNTFAVGLTKEGNVYVWGSDNEDKIISIPEKVKDGLDGKKVTDVTAGDRHILVATEDNEIYGWGNNSFQQTEMPKMQESQIKSEGIKKLGAGVQYSVVLTNAKNIVVWGSTMASRLNLIPSDVQGKVEDFDTSPINMIVAKTDGTVQLLGVMGAENQTAMPSEVTDGSHFIKKVALSSSSAAALDDKGELFVWGPSRSGLTGDKIPKFEAPIVDIQGGDTTFTALDKNGKIYTWGKDNYGELNAPEGEFDQIYASYFNQYAVEKEGGIKTWGLNGFRFGSDDQGRDIFTRLIHGGRMTMIIALISTVIQVVLGVLIGMISGFAGGKVDNVLMRISEIISSFPFYPMLISLSALLPPGASQTKRITMVMILLGLLGWTGLARLVRGQILAERERDYITAARALGVRNWSIMIKHILPNILSIVIVNATLGYAGNLLTESGLSFLGFGVQEPTPSWGNMLTAAQSSDVLNIYWWRWIFPVLAVFLASFSVNLIGDAMRDAIDPRANER</sequence>
<feature type="domain" description="ABC transmembrane type-1" evidence="9">
    <location>
        <begin position="447"/>
        <end position="644"/>
    </location>
</feature>
<gene>
    <name evidence="10" type="ORF">DXA39_06665</name>
</gene>
<dbReference type="PROSITE" id="PS50012">
    <property type="entry name" value="RCC1_3"/>
    <property type="match status" value="1"/>
</dbReference>
<dbReference type="InterPro" id="IPR000515">
    <property type="entry name" value="MetI-like"/>
</dbReference>
<evidence type="ECO:0000259" key="9">
    <source>
        <dbReference type="PROSITE" id="PS50928"/>
    </source>
</evidence>
<evidence type="ECO:0000256" key="5">
    <source>
        <dbReference type="ARBA" id="ARBA00022989"/>
    </source>
</evidence>
<keyword evidence="6 7" id="KW-0472">Membrane</keyword>
<feature type="transmembrane region" description="Helical" evidence="7">
    <location>
        <begin position="451"/>
        <end position="477"/>
    </location>
</feature>
<comment type="similarity">
    <text evidence="7">Belongs to the binding-protein-dependent transport system permease family.</text>
</comment>
<dbReference type="InterPro" id="IPR000408">
    <property type="entry name" value="Reg_chr_condens"/>
</dbReference>
<dbReference type="SUPFAM" id="SSF161098">
    <property type="entry name" value="MetI-like"/>
    <property type="match status" value="1"/>
</dbReference>
<evidence type="ECO:0000313" key="10">
    <source>
        <dbReference type="EMBL" id="RGB75484.1"/>
    </source>
</evidence>
<evidence type="ECO:0000256" key="2">
    <source>
        <dbReference type="ARBA" id="ARBA00022448"/>
    </source>
</evidence>
<dbReference type="Gene3D" id="2.130.10.30">
    <property type="entry name" value="Regulator of chromosome condensation 1/beta-lactamase-inhibitor protein II"/>
    <property type="match status" value="2"/>
</dbReference>
<dbReference type="EMBL" id="QVEU01000005">
    <property type="protein sequence ID" value="RGB75484.1"/>
    <property type="molecule type" value="Genomic_DNA"/>
</dbReference>
<feature type="transmembrane region" description="Helical" evidence="7">
    <location>
        <begin position="623"/>
        <end position="644"/>
    </location>
</feature>
<dbReference type="GO" id="GO:0055085">
    <property type="term" value="P:transmembrane transport"/>
    <property type="evidence" value="ECO:0007669"/>
    <property type="project" value="InterPro"/>
</dbReference>
<evidence type="ECO:0000256" key="4">
    <source>
        <dbReference type="ARBA" id="ARBA00022692"/>
    </source>
</evidence>
<dbReference type="PANTHER" id="PTHR43386">
    <property type="entry name" value="OLIGOPEPTIDE TRANSPORT SYSTEM PERMEASE PROTEIN APPC"/>
    <property type="match status" value="1"/>
</dbReference>
<evidence type="ECO:0000256" key="1">
    <source>
        <dbReference type="ARBA" id="ARBA00004651"/>
    </source>
</evidence>
<feature type="compositionally biased region" description="Polar residues" evidence="8">
    <location>
        <begin position="53"/>
        <end position="67"/>
    </location>
</feature>
<dbReference type="SUPFAM" id="SSF50985">
    <property type="entry name" value="RCC1/BLIP-II"/>
    <property type="match status" value="1"/>
</dbReference>
<keyword evidence="3" id="KW-1003">Cell membrane</keyword>
<dbReference type="GO" id="GO:0005886">
    <property type="term" value="C:plasma membrane"/>
    <property type="evidence" value="ECO:0007669"/>
    <property type="project" value="UniProtKB-SubCell"/>
</dbReference>
<dbReference type="InterPro" id="IPR050366">
    <property type="entry name" value="BP-dependent_transpt_permease"/>
</dbReference>
<keyword evidence="2 7" id="KW-0813">Transport</keyword>
<evidence type="ECO:0000256" key="7">
    <source>
        <dbReference type="RuleBase" id="RU363032"/>
    </source>
</evidence>
<feature type="transmembrane region" description="Helical" evidence="7">
    <location>
        <begin position="95"/>
        <end position="117"/>
    </location>
</feature>
<dbReference type="PANTHER" id="PTHR43386:SF1">
    <property type="entry name" value="D,D-DIPEPTIDE TRANSPORT SYSTEM PERMEASE PROTEIN DDPC-RELATED"/>
    <property type="match status" value="1"/>
</dbReference>
<dbReference type="Pfam" id="PF13540">
    <property type="entry name" value="RCC1_2"/>
    <property type="match status" value="3"/>
</dbReference>
<protein>
    <submittedName>
        <fullName evidence="10">ABC transporter permease subunit</fullName>
    </submittedName>
</protein>
<dbReference type="AlphaFoldDB" id="A0A3E2TGQ4"/>